<organism evidence="2 3">
    <name type="scientific">Euphydryas editha</name>
    <name type="common">Edith's checkerspot</name>
    <dbReference type="NCBI Taxonomy" id="104508"/>
    <lineage>
        <taxon>Eukaryota</taxon>
        <taxon>Metazoa</taxon>
        <taxon>Ecdysozoa</taxon>
        <taxon>Arthropoda</taxon>
        <taxon>Hexapoda</taxon>
        <taxon>Insecta</taxon>
        <taxon>Pterygota</taxon>
        <taxon>Neoptera</taxon>
        <taxon>Endopterygota</taxon>
        <taxon>Lepidoptera</taxon>
        <taxon>Glossata</taxon>
        <taxon>Ditrysia</taxon>
        <taxon>Papilionoidea</taxon>
        <taxon>Nymphalidae</taxon>
        <taxon>Nymphalinae</taxon>
        <taxon>Euphydryas</taxon>
    </lineage>
</organism>
<accession>A0AAU9UVY4</accession>
<dbReference type="EMBL" id="CAKOGL010000024">
    <property type="protein sequence ID" value="CAH2101754.1"/>
    <property type="molecule type" value="Genomic_DNA"/>
</dbReference>
<keyword evidence="1" id="KW-0812">Transmembrane</keyword>
<keyword evidence="3" id="KW-1185">Reference proteome</keyword>
<evidence type="ECO:0000313" key="3">
    <source>
        <dbReference type="Proteomes" id="UP001153954"/>
    </source>
</evidence>
<keyword evidence="1" id="KW-0472">Membrane</keyword>
<evidence type="ECO:0000256" key="1">
    <source>
        <dbReference type="SAM" id="Phobius"/>
    </source>
</evidence>
<dbReference type="Proteomes" id="UP001153954">
    <property type="component" value="Unassembled WGS sequence"/>
</dbReference>
<proteinExistence type="predicted"/>
<gene>
    <name evidence="2" type="ORF">EEDITHA_LOCUS16477</name>
</gene>
<feature type="transmembrane region" description="Helical" evidence="1">
    <location>
        <begin position="33"/>
        <end position="60"/>
    </location>
</feature>
<dbReference type="PANTHER" id="PTHR46113:SF1">
    <property type="entry name" value="PEPTIDASE M17 LEUCYL AMINOPEPTIDASE N-TERMINAL DOMAIN-CONTAINING PROTEIN"/>
    <property type="match status" value="1"/>
</dbReference>
<reference evidence="2" key="1">
    <citation type="submission" date="2022-03" db="EMBL/GenBank/DDBJ databases">
        <authorList>
            <person name="Tunstrom K."/>
        </authorList>
    </citation>
    <scope>NUCLEOTIDE SEQUENCE</scope>
</reference>
<name>A0AAU9UVY4_EUPED</name>
<comment type="caution">
    <text evidence="2">The sequence shown here is derived from an EMBL/GenBank/DDBJ whole genome shotgun (WGS) entry which is preliminary data.</text>
</comment>
<keyword evidence="1" id="KW-1133">Transmembrane helix</keyword>
<protein>
    <submittedName>
        <fullName evidence="2">Uncharacterized protein</fullName>
    </submittedName>
</protein>
<dbReference type="PANTHER" id="PTHR46113">
    <property type="entry name" value="SNAC DOMAIN-CONTAINING PROTEIN"/>
    <property type="match status" value="1"/>
</dbReference>
<evidence type="ECO:0000313" key="2">
    <source>
        <dbReference type="EMBL" id="CAH2101754.1"/>
    </source>
</evidence>
<sequence length="238" mass="27801">MIIRNCCLCTVPNEGISFRAPVSLHRARWIAKAIYCLNTFTAYFTACLLFRVLFAVTIYVKCWFQTPVATSAPKNDLWLLKNLKNFENTNKTMSKKALTKFLGQLWYLSKELVALAFFDDEISLESKQKMVIALNKKGSDYYSPKRITMDQSHIEEKNIEDFVTSNTLRFFRILGIPSAFLQKEPRVWEEDEDYKASREIVRSMRVVNDIAERGVALIEEFNKLITTDEERNNSFFWL</sequence>
<dbReference type="AlphaFoldDB" id="A0AAU9UVY4"/>